<dbReference type="InterPro" id="IPR017853">
    <property type="entry name" value="GH"/>
</dbReference>
<dbReference type="AlphaFoldDB" id="A0A182N7X5"/>
<keyword evidence="1 2" id="KW-0732">Signal</keyword>
<proteinExistence type="predicted"/>
<feature type="signal peptide" evidence="2">
    <location>
        <begin position="1"/>
        <end position="24"/>
    </location>
</feature>
<dbReference type="STRING" id="7168.A0A182N7X5"/>
<evidence type="ECO:0000313" key="5">
    <source>
        <dbReference type="EnsemblMetazoa" id="ADIR003749-PA"/>
    </source>
</evidence>
<dbReference type="InterPro" id="IPR050314">
    <property type="entry name" value="Glycosyl_Hydrlase_18"/>
</dbReference>
<dbReference type="GO" id="GO:0006032">
    <property type="term" value="P:chitin catabolic process"/>
    <property type="evidence" value="ECO:0007669"/>
    <property type="project" value="TreeGrafter"/>
</dbReference>
<dbReference type="InterPro" id="IPR001223">
    <property type="entry name" value="Glyco_hydro18_cat"/>
</dbReference>
<dbReference type="GO" id="GO:0004568">
    <property type="term" value="F:chitinase activity"/>
    <property type="evidence" value="ECO:0007669"/>
    <property type="project" value="TreeGrafter"/>
</dbReference>
<reference evidence="6" key="1">
    <citation type="submission" date="2013-03" db="EMBL/GenBank/DDBJ databases">
        <title>The Genome Sequence of Anopheles dirus WRAIR2.</title>
        <authorList>
            <consortium name="The Broad Institute Genomics Platform"/>
            <person name="Neafsey D.E."/>
            <person name="Walton C."/>
            <person name="Walker B."/>
            <person name="Young S.K."/>
            <person name="Zeng Q."/>
            <person name="Gargeya S."/>
            <person name="Fitzgerald M."/>
            <person name="Haas B."/>
            <person name="Abouelleil A."/>
            <person name="Allen A.W."/>
            <person name="Alvarado L."/>
            <person name="Arachchi H.M."/>
            <person name="Berlin A.M."/>
            <person name="Chapman S.B."/>
            <person name="Gainer-Dewar J."/>
            <person name="Goldberg J."/>
            <person name="Griggs A."/>
            <person name="Gujja S."/>
            <person name="Hansen M."/>
            <person name="Howarth C."/>
            <person name="Imamovic A."/>
            <person name="Ireland A."/>
            <person name="Larimer J."/>
            <person name="McCowan C."/>
            <person name="Murphy C."/>
            <person name="Pearson M."/>
            <person name="Poon T.W."/>
            <person name="Priest M."/>
            <person name="Roberts A."/>
            <person name="Saif S."/>
            <person name="Shea T."/>
            <person name="Sisk P."/>
            <person name="Sykes S."/>
            <person name="Wortman J."/>
            <person name="Nusbaum C."/>
            <person name="Birren B."/>
        </authorList>
    </citation>
    <scope>NUCLEOTIDE SEQUENCE [LARGE SCALE GENOMIC DNA]</scope>
    <source>
        <strain evidence="6">WRAIR2</strain>
    </source>
</reference>
<accession>A0A182N7X5</accession>
<organism evidence="5 6">
    <name type="scientific">Anopheles dirus</name>
    <dbReference type="NCBI Taxonomy" id="7168"/>
    <lineage>
        <taxon>Eukaryota</taxon>
        <taxon>Metazoa</taxon>
        <taxon>Ecdysozoa</taxon>
        <taxon>Arthropoda</taxon>
        <taxon>Hexapoda</taxon>
        <taxon>Insecta</taxon>
        <taxon>Pterygota</taxon>
        <taxon>Neoptera</taxon>
        <taxon>Endopterygota</taxon>
        <taxon>Diptera</taxon>
        <taxon>Nematocera</taxon>
        <taxon>Culicoidea</taxon>
        <taxon>Culicidae</taxon>
        <taxon>Anophelinae</taxon>
        <taxon>Anopheles</taxon>
    </lineage>
</organism>
<dbReference type="Proteomes" id="UP000075884">
    <property type="component" value="Unassembled WGS sequence"/>
</dbReference>
<dbReference type="InterPro" id="IPR036508">
    <property type="entry name" value="Chitin-bd_dom_sf"/>
</dbReference>
<dbReference type="EnsemblMetazoa" id="ADIR003749-RA">
    <property type="protein sequence ID" value="ADIR003749-PA"/>
    <property type="gene ID" value="ADIR003749"/>
</dbReference>
<evidence type="ECO:0000259" key="4">
    <source>
        <dbReference type="PROSITE" id="PS51910"/>
    </source>
</evidence>
<evidence type="ECO:0000313" key="6">
    <source>
        <dbReference type="Proteomes" id="UP000075884"/>
    </source>
</evidence>
<evidence type="ECO:0000259" key="3">
    <source>
        <dbReference type="PROSITE" id="PS50940"/>
    </source>
</evidence>
<evidence type="ECO:0000256" key="1">
    <source>
        <dbReference type="ARBA" id="ARBA00022729"/>
    </source>
</evidence>
<protein>
    <submittedName>
        <fullName evidence="5">Uncharacterized protein</fullName>
    </submittedName>
</protein>
<keyword evidence="6" id="KW-1185">Reference proteome</keyword>
<dbReference type="SUPFAM" id="SSF57625">
    <property type="entry name" value="Invertebrate chitin-binding proteins"/>
    <property type="match status" value="1"/>
</dbReference>
<dbReference type="Pfam" id="PF01607">
    <property type="entry name" value="CBM_14"/>
    <property type="match status" value="1"/>
</dbReference>
<dbReference type="SMART" id="SM00494">
    <property type="entry name" value="ChtBD2"/>
    <property type="match status" value="1"/>
</dbReference>
<name>A0A182N7X5_9DIPT</name>
<dbReference type="Gene3D" id="3.20.20.80">
    <property type="entry name" value="Glycosidases"/>
    <property type="match status" value="1"/>
</dbReference>
<feature type="domain" description="Chitin-binding type-2" evidence="3">
    <location>
        <begin position="157"/>
        <end position="209"/>
    </location>
</feature>
<evidence type="ECO:0000256" key="2">
    <source>
        <dbReference type="SAM" id="SignalP"/>
    </source>
</evidence>
<dbReference type="PANTHER" id="PTHR11177">
    <property type="entry name" value="CHITINASE"/>
    <property type="match status" value="1"/>
</dbReference>
<feature type="domain" description="GH18" evidence="4">
    <location>
        <begin position="25"/>
        <end position="209"/>
    </location>
</feature>
<dbReference type="InterPro" id="IPR002557">
    <property type="entry name" value="Chitin-bd_dom"/>
</dbReference>
<dbReference type="Pfam" id="PF00704">
    <property type="entry name" value="Glyco_hydro_18"/>
    <property type="match status" value="1"/>
</dbReference>
<dbReference type="SUPFAM" id="SSF51445">
    <property type="entry name" value="(Trans)glycosidases"/>
    <property type="match status" value="1"/>
</dbReference>
<dbReference type="PROSITE" id="PS51910">
    <property type="entry name" value="GH18_2"/>
    <property type="match status" value="1"/>
</dbReference>
<dbReference type="GO" id="GO:0008061">
    <property type="term" value="F:chitin binding"/>
    <property type="evidence" value="ECO:0007669"/>
    <property type="project" value="InterPro"/>
</dbReference>
<reference evidence="5" key="2">
    <citation type="submission" date="2020-05" db="UniProtKB">
        <authorList>
            <consortium name="EnsemblMetazoa"/>
        </authorList>
    </citation>
    <scope>IDENTIFICATION</scope>
    <source>
        <strain evidence="5">WRAIR2</strain>
    </source>
</reference>
<dbReference type="GO" id="GO:0005576">
    <property type="term" value="C:extracellular region"/>
    <property type="evidence" value="ECO:0007669"/>
    <property type="project" value="InterPro"/>
</dbReference>
<sequence length="209" mass="22206">MVRSATLWSILLVATCSLLAVVESREVVCYYGTWAAYRSGNGKLTADGINPALCTQLNYAFFDITSDGNVRIMDDYLAQPSGLNAIGKMNDLKVKNPALKTLAAVGGWSAGTANFKTFVLLTALNKCVNGNTSGATTTTAKPVATTTVKAVTSAPGTVVCTRDGFFRDPSNCSKFYRCVSGTKYDFSCASGLYFNEAITACDYPANVKC</sequence>
<dbReference type="Gene3D" id="2.170.140.10">
    <property type="entry name" value="Chitin binding domain"/>
    <property type="match status" value="1"/>
</dbReference>
<dbReference type="PROSITE" id="PS50940">
    <property type="entry name" value="CHIT_BIND_II"/>
    <property type="match status" value="1"/>
</dbReference>
<dbReference type="GO" id="GO:0005975">
    <property type="term" value="P:carbohydrate metabolic process"/>
    <property type="evidence" value="ECO:0007669"/>
    <property type="project" value="InterPro"/>
</dbReference>
<dbReference type="VEuPathDB" id="VectorBase:ADIR003749"/>
<feature type="chain" id="PRO_5008129573" evidence="2">
    <location>
        <begin position="25"/>
        <end position="209"/>
    </location>
</feature>
<dbReference type="PANTHER" id="PTHR11177:SF360">
    <property type="entry name" value="CHITINASE 4-RELATED"/>
    <property type="match status" value="1"/>
</dbReference>